<evidence type="ECO:0000256" key="2">
    <source>
        <dbReference type="SAM" id="SignalP"/>
    </source>
</evidence>
<proteinExistence type="predicted"/>
<feature type="compositionally biased region" description="Basic and acidic residues" evidence="1">
    <location>
        <begin position="82"/>
        <end position="91"/>
    </location>
</feature>
<evidence type="ECO:0008006" key="5">
    <source>
        <dbReference type="Google" id="ProtNLM"/>
    </source>
</evidence>
<reference evidence="3" key="1">
    <citation type="submission" date="2021-06" db="EMBL/GenBank/DDBJ databases">
        <title>Comparative genomics, transcriptomics and evolutionary studies reveal genomic signatures of adaptation to plant cell wall in hemibiotrophic fungi.</title>
        <authorList>
            <consortium name="DOE Joint Genome Institute"/>
            <person name="Baroncelli R."/>
            <person name="Diaz J.F."/>
            <person name="Benocci T."/>
            <person name="Peng M."/>
            <person name="Battaglia E."/>
            <person name="Haridas S."/>
            <person name="Andreopoulos W."/>
            <person name="Labutti K."/>
            <person name="Pangilinan J."/>
            <person name="Floch G.L."/>
            <person name="Makela M.R."/>
            <person name="Henrissat B."/>
            <person name="Grigoriev I.V."/>
            <person name="Crouch J.A."/>
            <person name="De Vries R.P."/>
            <person name="Sukno S.A."/>
            <person name="Thon M.R."/>
        </authorList>
    </citation>
    <scope>NUCLEOTIDE SEQUENCE</scope>
    <source>
        <strain evidence="3">MAFF235873</strain>
    </source>
</reference>
<feature type="region of interest" description="Disordered" evidence="1">
    <location>
        <begin position="170"/>
        <end position="214"/>
    </location>
</feature>
<gene>
    <name evidence="3" type="ORF">LX32DRAFT_265789</name>
</gene>
<accession>A0AAD9LUR9</accession>
<dbReference type="Proteomes" id="UP001232148">
    <property type="component" value="Unassembled WGS sequence"/>
</dbReference>
<keyword evidence="2" id="KW-0732">Signal</keyword>
<evidence type="ECO:0000313" key="4">
    <source>
        <dbReference type="Proteomes" id="UP001232148"/>
    </source>
</evidence>
<feature type="signal peptide" evidence="2">
    <location>
        <begin position="1"/>
        <end position="28"/>
    </location>
</feature>
<dbReference type="EMBL" id="MU843125">
    <property type="protein sequence ID" value="KAK2021222.1"/>
    <property type="molecule type" value="Genomic_DNA"/>
</dbReference>
<feature type="region of interest" description="Disordered" evidence="1">
    <location>
        <begin position="31"/>
        <end position="106"/>
    </location>
</feature>
<evidence type="ECO:0000313" key="3">
    <source>
        <dbReference type="EMBL" id="KAK2021222.1"/>
    </source>
</evidence>
<dbReference type="AlphaFoldDB" id="A0AAD9LUR9"/>
<feature type="compositionally biased region" description="Polar residues" evidence="1">
    <location>
        <begin position="93"/>
        <end position="102"/>
    </location>
</feature>
<sequence>MVPRFFLSFFSFSSLLFIYFLRVENGIGERGVGSPPPPDGTGTHCLGLPNLRETKTSPDAHMQAGRQTDGQTSKRASSPPQMRERERDRGRPSTLSESQGDTMSRGFGVRRSLNWSINQKIYCCRRTLNNRHNHDDRGGGGGWIFRFRWRARLPHAKPRLPGPLSFPAHSVSPSSTFSNFSSPAEALLPKPSCQSVKRAPGGRGGTNPESRGGR</sequence>
<feature type="chain" id="PRO_5041954309" description="Secreted protein" evidence="2">
    <location>
        <begin position="29"/>
        <end position="214"/>
    </location>
</feature>
<feature type="compositionally biased region" description="Low complexity" evidence="1">
    <location>
        <begin position="170"/>
        <end position="183"/>
    </location>
</feature>
<name>A0AAD9LUR9_9PEZI</name>
<protein>
    <recommendedName>
        <fullName evidence="5">Secreted protein</fullName>
    </recommendedName>
</protein>
<feature type="compositionally biased region" description="Polar residues" evidence="1">
    <location>
        <begin position="65"/>
        <end position="80"/>
    </location>
</feature>
<comment type="caution">
    <text evidence="3">The sequence shown here is derived from an EMBL/GenBank/DDBJ whole genome shotgun (WGS) entry which is preliminary data.</text>
</comment>
<evidence type="ECO:0000256" key="1">
    <source>
        <dbReference type="SAM" id="MobiDB-lite"/>
    </source>
</evidence>
<keyword evidence="4" id="KW-1185">Reference proteome</keyword>
<organism evidence="3 4">
    <name type="scientific">Colletotrichum zoysiae</name>
    <dbReference type="NCBI Taxonomy" id="1216348"/>
    <lineage>
        <taxon>Eukaryota</taxon>
        <taxon>Fungi</taxon>
        <taxon>Dikarya</taxon>
        <taxon>Ascomycota</taxon>
        <taxon>Pezizomycotina</taxon>
        <taxon>Sordariomycetes</taxon>
        <taxon>Hypocreomycetidae</taxon>
        <taxon>Glomerellales</taxon>
        <taxon>Glomerellaceae</taxon>
        <taxon>Colletotrichum</taxon>
        <taxon>Colletotrichum graminicola species complex</taxon>
    </lineage>
</organism>